<evidence type="ECO:0000313" key="2">
    <source>
        <dbReference type="EMBL" id="CAB3985367.1"/>
    </source>
</evidence>
<dbReference type="AlphaFoldDB" id="A0A7D9HL92"/>
<dbReference type="PANTHER" id="PTHR20967">
    <property type="entry name" value="PROHORMONE-4"/>
    <property type="match status" value="1"/>
</dbReference>
<dbReference type="InterPro" id="IPR023415">
    <property type="entry name" value="LDLR_class-A_CS"/>
</dbReference>
<dbReference type="PRINTS" id="PR00261">
    <property type="entry name" value="LDLRECEPTOR"/>
</dbReference>
<reference evidence="2" key="1">
    <citation type="submission" date="2020-04" db="EMBL/GenBank/DDBJ databases">
        <authorList>
            <person name="Alioto T."/>
            <person name="Alioto T."/>
            <person name="Gomez Garrido J."/>
        </authorList>
    </citation>
    <scope>NUCLEOTIDE SEQUENCE</scope>
    <source>
        <strain evidence="2">A484AB</strain>
    </source>
</reference>
<dbReference type="SMART" id="SM00192">
    <property type="entry name" value="LDLa"/>
    <property type="match status" value="4"/>
</dbReference>
<dbReference type="PANTHER" id="PTHR20967:SF0">
    <property type="entry name" value="PROHORMONE-4"/>
    <property type="match status" value="1"/>
</dbReference>
<dbReference type="EMBL" id="CACRXK020000864">
    <property type="protein sequence ID" value="CAB3985367.1"/>
    <property type="molecule type" value="Genomic_DNA"/>
</dbReference>
<dbReference type="SUPFAM" id="SSF57424">
    <property type="entry name" value="LDL receptor-like module"/>
    <property type="match status" value="4"/>
</dbReference>
<dbReference type="PROSITE" id="PS01209">
    <property type="entry name" value="LDLRA_1"/>
    <property type="match status" value="4"/>
</dbReference>
<evidence type="ECO:0000313" key="3">
    <source>
        <dbReference type="Proteomes" id="UP001152795"/>
    </source>
</evidence>
<dbReference type="CDD" id="cd00112">
    <property type="entry name" value="LDLa"/>
    <property type="match status" value="4"/>
</dbReference>
<comment type="caution">
    <text evidence="1">Lacks conserved residue(s) required for the propagation of feature annotation.</text>
</comment>
<dbReference type="InterPro" id="IPR002172">
    <property type="entry name" value="LDrepeatLR_classA_rpt"/>
</dbReference>
<dbReference type="Proteomes" id="UP001152795">
    <property type="component" value="Unassembled WGS sequence"/>
</dbReference>
<protein>
    <submittedName>
        <fullName evidence="2">Low-density lipo receptor-related 2-like</fullName>
    </submittedName>
</protein>
<organism evidence="2 3">
    <name type="scientific">Paramuricea clavata</name>
    <name type="common">Red gorgonian</name>
    <name type="synonym">Violescent sea-whip</name>
    <dbReference type="NCBI Taxonomy" id="317549"/>
    <lineage>
        <taxon>Eukaryota</taxon>
        <taxon>Metazoa</taxon>
        <taxon>Cnidaria</taxon>
        <taxon>Anthozoa</taxon>
        <taxon>Octocorallia</taxon>
        <taxon>Malacalcyonacea</taxon>
        <taxon>Plexauridae</taxon>
        <taxon>Paramuricea</taxon>
    </lineage>
</organism>
<dbReference type="InterPro" id="IPR053103">
    <property type="entry name" value="IDLSRF-like_peptide"/>
</dbReference>
<comment type="caution">
    <text evidence="2">The sequence shown here is derived from an EMBL/GenBank/DDBJ whole genome shotgun (WGS) entry which is preliminary data.</text>
</comment>
<dbReference type="Gene3D" id="4.10.400.10">
    <property type="entry name" value="Low-density Lipoprotein Receptor"/>
    <property type="match status" value="4"/>
</dbReference>
<gene>
    <name evidence="2" type="ORF">PACLA_8A047837</name>
</gene>
<proteinExistence type="predicted"/>
<keyword evidence="3" id="KW-1185">Reference proteome</keyword>
<dbReference type="Pfam" id="PF00057">
    <property type="entry name" value="Ldl_recept_a"/>
    <property type="match status" value="4"/>
</dbReference>
<keyword evidence="2" id="KW-0675">Receptor</keyword>
<dbReference type="InterPro" id="IPR036055">
    <property type="entry name" value="LDL_receptor-like_sf"/>
</dbReference>
<accession>A0A7D9HL92</accession>
<name>A0A7D9HL92_PARCT</name>
<sequence length="249" mass="28307">MPVKPCKPLCESRISPSIRPSSTTTRSVCQYWQFGCDNGYECVDRYYLCDGWSDCSDGSDEWYWNCASSTSASIQPSSTATRSVCQYWQFGCDNGYECVHRSYLCDGRNHCSDGSDEWYWNCATRSVCQYWQFGCDNGYECVHRSYLCDGRNHCSDGSDEWYWNCARSSSASIQPSSTATRSVCQYWQFGCDNGYECVDRYYLCDGRNHCSDGSDEWYWNCASSTSASIQPSLTTSRISASIQPSSRSK</sequence>
<dbReference type="PROSITE" id="PS50068">
    <property type="entry name" value="LDLRA_2"/>
    <property type="match status" value="4"/>
</dbReference>
<dbReference type="OrthoDB" id="9990982at2759"/>
<evidence type="ECO:0000256" key="1">
    <source>
        <dbReference type="PROSITE-ProRule" id="PRU00124"/>
    </source>
</evidence>